<evidence type="ECO:0000313" key="10">
    <source>
        <dbReference type="EMBL" id="ESO09767.1"/>
    </source>
</evidence>
<protein>
    <submittedName>
        <fullName evidence="10 11">Uncharacterized protein</fullName>
    </submittedName>
</protein>
<evidence type="ECO:0000256" key="9">
    <source>
        <dbReference type="SAM" id="MobiDB-lite"/>
    </source>
</evidence>
<gene>
    <name evidence="11" type="primary">20210521</name>
    <name evidence="10" type="ORF">HELRODRAFT_186288</name>
</gene>
<dbReference type="PRINTS" id="PR00926">
    <property type="entry name" value="MITOCARRIER"/>
</dbReference>
<dbReference type="EMBL" id="AMQM01009046">
    <property type="status" value="NOT_ANNOTATED_CDS"/>
    <property type="molecule type" value="Genomic_DNA"/>
</dbReference>
<organism evidence="11 12">
    <name type="scientific">Helobdella robusta</name>
    <name type="common">Californian leech</name>
    <dbReference type="NCBI Taxonomy" id="6412"/>
    <lineage>
        <taxon>Eukaryota</taxon>
        <taxon>Metazoa</taxon>
        <taxon>Spiralia</taxon>
        <taxon>Lophotrochozoa</taxon>
        <taxon>Annelida</taxon>
        <taxon>Clitellata</taxon>
        <taxon>Hirudinea</taxon>
        <taxon>Rhynchobdellida</taxon>
        <taxon>Glossiphoniidae</taxon>
        <taxon>Helobdella</taxon>
    </lineage>
</organism>
<dbReference type="InterPro" id="IPR018108">
    <property type="entry name" value="MCP_transmembrane"/>
</dbReference>
<reference evidence="10 12" key="2">
    <citation type="journal article" date="2013" name="Nature">
        <title>Insights into bilaterian evolution from three spiralian genomes.</title>
        <authorList>
            <person name="Simakov O."/>
            <person name="Marletaz F."/>
            <person name="Cho S.J."/>
            <person name="Edsinger-Gonzales E."/>
            <person name="Havlak P."/>
            <person name="Hellsten U."/>
            <person name="Kuo D.H."/>
            <person name="Larsson T."/>
            <person name="Lv J."/>
            <person name="Arendt D."/>
            <person name="Savage R."/>
            <person name="Osoegawa K."/>
            <person name="de Jong P."/>
            <person name="Grimwood J."/>
            <person name="Chapman J.A."/>
            <person name="Shapiro H."/>
            <person name="Aerts A."/>
            <person name="Otillar R.P."/>
            <person name="Terry A.Y."/>
            <person name="Boore J.L."/>
            <person name="Grigoriev I.V."/>
            <person name="Lindberg D.R."/>
            <person name="Seaver E.C."/>
            <person name="Weisblat D.A."/>
            <person name="Putnam N.H."/>
            <person name="Rokhsar D.S."/>
        </authorList>
    </citation>
    <scope>NUCLEOTIDE SEQUENCE</scope>
</reference>
<feature type="repeat" description="Solcar" evidence="7">
    <location>
        <begin position="239"/>
        <end position="329"/>
    </location>
</feature>
<keyword evidence="3 8" id="KW-0813">Transport</keyword>
<feature type="repeat" description="Solcar" evidence="7">
    <location>
        <begin position="144"/>
        <end position="229"/>
    </location>
</feature>
<keyword evidence="6 7" id="KW-0472">Membrane</keyword>
<dbReference type="FunCoup" id="T1FNX4">
    <property type="interactions" value="690"/>
</dbReference>
<evidence type="ECO:0000256" key="6">
    <source>
        <dbReference type="ARBA" id="ARBA00023136"/>
    </source>
</evidence>
<feature type="repeat" description="Solcar" evidence="7">
    <location>
        <begin position="48"/>
        <end position="135"/>
    </location>
</feature>
<evidence type="ECO:0000256" key="8">
    <source>
        <dbReference type="RuleBase" id="RU000488"/>
    </source>
</evidence>
<comment type="similarity">
    <text evidence="2 8">Belongs to the mitochondrial carrier (TC 2.A.29) family.</text>
</comment>
<dbReference type="eggNOG" id="KOG0752">
    <property type="taxonomic scope" value="Eukaryota"/>
</dbReference>
<comment type="subcellular location">
    <subcellularLocation>
        <location evidence="1">Membrane</location>
        <topology evidence="1">Multi-pass membrane protein</topology>
    </subcellularLocation>
</comment>
<feature type="region of interest" description="Disordered" evidence="9">
    <location>
        <begin position="1"/>
        <end position="35"/>
    </location>
</feature>
<dbReference type="Proteomes" id="UP000015101">
    <property type="component" value="Unassembled WGS sequence"/>
</dbReference>
<evidence type="ECO:0000256" key="5">
    <source>
        <dbReference type="ARBA" id="ARBA00022737"/>
    </source>
</evidence>
<dbReference type="AlphaFoldDB" id="T1FNX4"/>
<keyword evidence="4 7" id="KW-0812">Transmembrane</keyword>
<dbReference type="Gene3D" id="1.50.40.10">
    <property type="entry name" value="Mitochondrial carrier domain"/>
    <property type="match status" value="1"/>
</dbReference>
<keyword evidence="5" id="KW-0677">Repeat</keyword>
<dbReference type="InParanoid" id="T1FNX4"/>
<evidence type="ECO:0000256" key="3">
    <source>
        <dbReference type="ARBA" id="ARBA00022448"/>
    </source>
</evidence>
<evidence type="ECO:0000313" key="12">
    <source>
        <dbReference type="Proteomes" id="UP000015101"/>
    </source>
</evidence>
<evidence type="ECO:0000313" key="11">
    <source>
        <dbReference type="EnsemblMetazoa" id="HelroP186288"/>
    </source>
</evidence>
<reference evidence="12" key="1">
    <citation type="submission" date="2012-12" db="EMBL/GenBank/DDBJ databases">
        <authorList>
            <person name="Hellsten U."/>
            <person name="Grimwood J."/>
            <person name="Chapman J.A."/>
            <person name="Shapiro H."/>
            <person name="Aerts A."/>
            <person name="Otillar R.P."/>
            <person name="Terry A.Y."/>
            <person name="Boore J.L."/>
            <person name="Simakov O."/>
            <person name="Marletaz F."/>
            <person name="Cho S.-J."/>
            <person name="Edsinger-Gonzales E."/>
            <person name="Havlak P."/>
            <person name="Kuo D.-H."/>
            <person name="Larsson T."/>
            <person name="Lv J."/>
            <person name="Arendt D."/>
            <person name="Savage R."/>
            <person name="Osoegawa K."/>
            <person name="de Jong P."/>
            <person name="Lindberg D.R."/>
            <person name="Seaver E.C."/>
            <person name="Weisblat D.A."/>
            <person name="Putnam N.H."/>
            <person name="Grigoriev I.V."/>
            <person name="Rokhsar D.S."/>
        </authorList>
    </citation>
    <scope>NUCLEOTIDE SEQUENCE</scope>
</reference>
<dbReference type="EnsemblMetazoa" id="HelroT186288">
    <property type="protein sequence ID" value="HelroP186288"/>
    <property type="gene ID" value="HelroG186288"/>
</dbReference>
<evidence type="ECO:0000256" key="2">
    <source>
        <dbReference type="ARBA" id="ARBA00006375"/>
    </source>
</evidence>
<dbReference type="GO" id="GO:0016020">
    <property type="term" value="C:membrane"/>
    <property type="evidence" value="ECO:0007669"/>
    <property type="project" value="UniProtKB-SubCell"/>
</dbReference>
<dbReference type="OrthoDB" id="270584at2759"/>
<dbReference type="CTD" id="20210521"/>
<dbReference type="GO" id="GO:0055085">
    <property type="term" value="P:transmembrane transport"/>
    <property type="evidence" value="ECO:0007669"/>
    <property type="project" value="InterPro"/>
</dbReference>
<dbReference type="EMBL" id="KB095913">
    <property type="protein sequence ID" value="ESO09767.1"/>
    <property type="molecule type" value="Genomic_DNA"/>
</dbReference>
<dbReference type="GeneID" id="20210521"/>
<accession>T1FNX4</accession>
<feature type="compositionally biased region" description="Polar residues" evidence="9">
    <location>
        <begin position="1"/>
        <end position="31"/>
    </location>
</feature>
<evidence type="ECO:0000256" key="4">
    <source>
        <dbReference type="ARBA" id="ARBA00022692"/>
    </source>
</evidence>
<dbReference type="PANTHER" id="PTHR24089">
    <property type="entry name" value="SOLUTE CARRIER FAMILY 25"/>
    <property type="match status" value="1"/>
</dbReference>
<dbReference type="KEGG" id="hro:HELRODRAFT_186288"/>
<dbReference type="OMA" id="VYERMKW"/>
<dbReference type="InterPro" id="IPR023395">
    <property type="entry name" value="MCP_dom_sf"/>
</dbReference>
<dbReference type="InterPro" id="IPR002067">
    <property type="entry name" value="MCP"/>
</dbReference>
<sequence>MSYQKSFSGSLRECTNSSKTPEISKGSQMGASKNEHFDPHTVEIDRHHKIFTSLVSGAVAGAVAKTTIAPLDRTKINFQVSTDKRYSFRGAFRFVRRTYQQDGFLALYRGNSATMVRIIPYAAIQYCSFEQYKHFLLKENEKFLPPLQRYLTGSLAGVTAASVTYPLDVARARMAVTQKCTYNTLMEVFMKVYRTEGLLTLYKGFVPSLLGVVPYAGTSFFTYETLKKWYLERTDHAPLRHVHKLCFGALAGLLGQSASYPLDIVRRRMQTAGVLNKSSIYTSLWSTMLYVLKTEGLSKGLYKGLSMNWIKGPIAVGVSFTTYELVLYEIRKYVLHQKNIKPFSSSSSDDL</sequence>
<reference evidence="11" key="3">
    <citation type="submission" date="2015-06" db="UniProtKB">
        <authorList>
            <consortium name="EnsemblMetazoa"/>
        </authorList>
    </citation>
    <scope>IDENTIFICATION</scope>
</reference>
<dbReference type="STRING" id="6412.T1FNX4"/>
<evidence type="ECO:0000256" key="7">
    <source>
        <dbReference type="PROSITE-ProRule" id="PRU00282"/>
    </source>
</evidence>
<dbReference type="RefSeq" id="XP_009012122.1">
    <property type="nucleotide sequence ID" value="XM_009013874.1"/>
</dbReference>
<evidence type="ECO:0000256" key="1">
    <source>
        <dbReference type="ARBA" id="ARBA00004141"/>
    </source>
</evidence>
<dbReference type="SUPFAM" id="SSF103506">
    <property type="entry name" value="Mitochondrial carrier"/>
    <property type="match status" value="1"/>
</dbReference>
<dbReference type="Pfam" id="PF00153">
    <property type="entry name" value="Mito_carr"/>
    <property type="match status" value="3"/>
</dbReference>
<proteinExistence type="inferred from homology"/>
<dbReference type="PROSITE" id="PS50920">
    <property type="entry name" value="SOLCAR"/>
    <property type="match status" value="3"/>
</dbReference>
<dbReference type="HOGENOM" id="CLU_015166_10_1_1"/>
<name>T1FNX4_HELRO</name>
<keyword evidence="12" id="KW-1185">Reference proteome</keyword>